<reference evidence="3" key="1">
    <citation type="submission" date="2025-08" db="UniProtKB">
        <authorList>
            <consortium name="RefSeq"/>
        </authorList>
    </citation>
    <scope>IDENTIFICATION</scope>
    <source>
        <tissue evidence="3">Muscle</tissue>
    </source>
</reference>
<evidence type="ECO:0000313" key="3">
    <source>
        <dbReference type="RefSeq" id="XP_033312140.1"/>
    </source>
</evidence>
<feature type="compositionally biased region" description="Basic and acidic residues" evidence="1">
    <location>
        <begin position="91"/>
        <end position="102"/>
    </location>
</feature>
<feature type="compositionally biased region" description="Acidic residues" evidence="1">
    <location>
        <begin position="80"/>
        <end position="90"/>
    </location>
</feature>
<keyword evidence="2" id="KW-1185">Reference proteome</keyword>
<evidence type="ECO:0000313" key="2">
    <source>
        <dbReference type="Proteomes" id="UP000515164"/>
    </source>
</evidence>
<dbReference type="GeneID" id="117211917"/>
<feature type="region of interest" description="Disordered" evidence="1">
    <location>
        <begin position="65"/>
        <end position="102"/>
    </location>
</feature>
<dbReference type="Proteomes" id="UP000515164">
    <property type="component" value="Unplaced"/>
</dbReference>
<dbReference type="KEGG" id="bbif:117211917"/>
<dbReference type="AlphaFoldDB" id="A0A6P8NCC9"/>
<gene>
    <name evidence="3" type="primary">LOC117211917</name>
</gene>
<dbReference type="RefSeq" id="XP_033312140.1">
    <property type="nucleotide sequence ID" value="XM_033456249.1"/>
</dbReference>
<evidence type="ECO:0000256" key="1">
    <source>
        <dbReference type="SAM" id="MobiDB-lite"/>
    </source>
</evidence>
<protein>
    <submittedName>
        <fullName evidence="3">Uncharacterized protein LOC117211917</fullName>
    </submittedName>
</protein>
<proteinExistence type="predicted"/>
<sequence>MASTKRRQRGLKSRGMARTCVHTRCRAGFRTDKPICVGAPRGSPDLQPSNQLDIYFNEVRQMSGSCPGEQICRDTRDDSTTDDEEPTNEEEGNRTVESLWKR</sequence>
<organism evidence="2 3">
    <name type="scientific">Bombus bifarius</name>
    <dbReference type="NCBI Taxonomy" id="103933"/>
    <lineage>
        <taxon>Eukaryota</taxon>
        <taxon>Metazoa</taxon>
        <taxon>Ecdysozoa</taxon>
        <taxon>Arthropoda</taxon>
        <taxon>Hexapoda</taxon>
        <taxon>Insecta</taxon>
        <taxon>Pterygota</taxon>
        <taxon>Neoptera</taxon>
        <taxon>Endopterygota</taxon>
        <taxon>Hymenoptera</taxon>
        <taxon>Apocrita</taxon>
        <taxon>Aculeata</taxon>
        <taxon>Apoidea</taxon>
        <taxon>Anthophila</taxon>
        <taxon>Apidae</taxon>
        <taxon>Bombus</taxon>
        <taxon>Pyrobombus</taxon>
    </lineage>
</organism>
<accession>A0A6P8NCC9</accession>
<name>A0A6P8NCC9_9HYME</name>